<keyword evidence="2" id="KW-1185">Reference proteome</keyword>
<dbReference type="AlphaFoldDB" id="A0A2U1U870"/>
<dbReference type="Proteomes" id="UP000296159">
    <property type="component" value="Unassembled WGS sequence"/>
</dbReference>
<accession>A0A2U1U870</accession>
<evidence type="ECO:0000313" key="2">
    <source>
        <dbReference type="Proteomes" id="UP000296159"/>
    </source>
</evidence>
<organism evidence="1 2">
    <name type="scientific">Brenneria corticis</name>
    <dbReference type="NCBI Taxonomy" id="2173106"/>
    <lineage>
        <taxon>Bacteria</taxon>
        <taxon>Pseudomonadati</taxon>
        <taxon>Pseudomonadota</taxon>
        <taxon>Gammaproteobacteria</taxon>
        <taxon>Enterobacterales</taxon>
        <taxon>Pectobacteriaceae</taxon>
        <taxon>Brenneria</taxon>
    </lineage>
</organism>
<evidence type="ECO:0000313" key="1">
    <source>
        <dbReference type="EMBL" id="PWC17866.1"/>
    </source>
</evidence>
<dbReference type="RefSeq" id="WP_136165634.1">
    <property type="nucleotide sequence ID" value="NZ_KZ819074.1"/>
</dbReference>
<proteinExistence type="predicted"/>
<gene>
    <name evidence="1" type="ORF">DDT56_06385</name>
</gene>
<protein>
    <submittedName>
        <fullName evidence="1">Uncharacterized protein</fullName>
    </submittedName>
</protein>
<sequence>MARHKKLPGEVFDVAFGDGPQGGGQGWHATKKYSDSFHKIKHGGSFFRADLLERGPRTSPEFSGRDLDKTVCHTLFYPGFFLLFFQLASGHQAR</sequence>
<reference evidence="1 2" key="1">
    <citation type="submission" date="2018-04" db="EMBL/GenBank/DDBJ databases">
        <title>Brenneria corticis sp.nov.</title>
        <authorList>
            <person name="Li Y."/>
        </authorList>
    </citation>
    <scope>NUCLEOTIDE SEQUENCE [LARGE SCALE GENOMIC DNA]</scope>
    <source>
        <strain evidence="1 2">CFCC 11842</strain>
    </source>
</reference>
<comment type="caution">
    <text evidence="1">The sequence shown here is derived from an EMBL/GenBank/DDBJ whole genome shotgun (WGS) entry which is preliminary data.</text>
</comment>
<name>A0A2U1U870_9GAMM</name>
<dbReference type="EMBL" id="QDKH01000006">
    <property type="protein sequence ID" value="PWC17866.1"/>
    <property type="molecule type" value="Genomic_DNA"/>
</dbReference>